<keyword evidence="1" id="KW-0677">Repeat</keyword>
<gene>
    <name evidence="5" type="ORF">DWU89_05640</name>
    <name evidence="4" type="ORF">H8784_05525</name>
</gene>
<dbReference type="Proteomes" id="UP000256321">
    <property type="component" value="Unassembled WGS sequence"/>
</dbReference>
<keyword evidence="7" id="KW-1185">Reference proteome</keyword>
<evidence type="ECO:0008006" key="8">
    <source>
        <dbReference type="Google" id="ProtNLM"/>
    </source>
</evidence>
<feature type="chain" id="PRO_5017734754" description="MORN repeat protein" evidence="3">
    <location>
        <begin position="20"/>
        <end position="358"/>
    </location>
</feature>
<proteinExistence type="predicted"/>
<dbReference type="PANTHER" id="PTHR43215">
    <property type="entry name" value="RADIAL SPOKE HEAD 1 HOMOLOG"/>
    <property type="match status" value="1"/>
</dbReference>
<protein>
    <recommendedName>
        <fullName evidence="8">MORN repeat protein</fullName>
    </recommendedName>
</protein>
<dbReference type="Pfam" id="PF02493">
    <property type="entry name" value="MORN"/>
    <property type="match status" value="4"/>
</dbReference>
<evidence type="ECO:0000256" key="1">
    <source>
        <dbReference type="ARBA" id="ARBA00022737"/>
    </source>
</evidence>
<dbReference type="SUPFAM" id="SSF82185">
    <property type="entry name" value="Histone H3 K4-specific methyltransferase SET7/9 N-terminal domain"/>
    <property type="match status" value="2"/>
</dbReference>
<name>A0A3D8HGI4_9BACT</name>
<reference evidence="5 6" key="1">
    <citation type="submission" date="2018-07" db="EMBL/GenBank/DDBJ databases">
        <title>Parabacteroides acidifaciens nov. sp., isolated from human feces.</title>
        <authorList>
            <person name="Wang Y.J."/>
        </authorList>
    </citation>
    <scope>NUCLEOTIDE SEQUENCE [LARGE SCALE GENOMIC DNA]</scope>
    <source>
        <strain evidence="5 6">426-9</strain>
    </source>
</reference>
<dbReference type="EMBL" id="QREV01000009">
    <property type="protein sequence ID" value="RDU50048.1"/>
    <property type="molecule type" value="Genomic_DNA"/>
</dbReference>
<keyword evidence="3" id="KW-0732">Signal</keyword>
<dbReference type="SMART" id="SM00698">
    <property type="entry name" value="MORN"/>
    <property type="match status" value="3"/>
</dbReference>
<dbReference type="AlphaFoldDB" id="A0A3D8HGI4"/>
<evidence type="ECO:0000256" key="3">
    <source>
        <dbReference type="SAM" id="SignalP"/>
    </source>
</evidence>
<comment type="caution">
    <text evidence="5">The sequence shown here is derived from an EMBL/GenBank/DDBJ whole genome shotgun (WGS) entry which is preliminary data.</text>
</comment>
<evidence type="ECO:0000313" key="7">
    <source>
        <dbReference type="Proteomes" id="UP000629596"/>
    </source>
</evidence>
<feature type="signal peptide" evidence="3">
    <location>
        <begin position="1"/>
        <end position="19"/>
    </location>
</feature>
<evidence type="ECO:0000313" key="5">
    <source>
        <dbReference type="EMBL" id="RDU50048.1"/>
    </source>
</evidence>
<organism evidence="5 6">
    <name type="scientific">Parabacteroides acidifaciens</name>
    <dbReference type="NCBI Taxonomy" id="2290935"/>
    <lineage>
        <taxon>Bacteria</taxon>
        <taxon>Pseudomonadati</taxon>
        <taxon>Bacteroidota</taxon>
        <taxon>Bacteroidia</taxon>
        <taxon>Bacteroidales</taxon>
        <taxon>Tannerellaceae</taxon>
        <taxon>Parabacteroides</taxon>
    </lineage>
</organism>
<accession>A0A3D8HGI4</accession>
<dbReference type="InterPro" id="IPR003409">
    <property type="entry name" value="MORN"/>
</dbReference>
<feature type="compositionally biased region" description="Low complexity" evidence="2">
    <location>
        <begin position="264"/>
        <end position="295"/>
    </location>
</feature>
<dbReference type="EMBL" id="JACRTI010000009">
    <property type="protein sequence ID" value="MBC8601181.1"/>
    <property type="molecule type" value="Genomic_DNA"/>
</dbReference>
<evidence type="ECO:0000256" key="2">
    <source>
        <dbReference type="SAM" id="MobiDB-lite"/>
    </source>
</evidence>
<evidence type="ECO:0000313" key="6">
    <source>
        <dbReference type="Proteomes" id="UP000256321"/>
    </source>
</evidence>
<dbReference type="RefSeq" id="WP_115498667.1">
    <property type="nucleotide sequence ID" value="NZ_JACRTI010000009.1"/>
</dbReference>
<dbReference type="PANTHER" id="PTHR43215:SF14">
    <property type="entry name" value="RADIAL SPOKE HEAD 1 HOMOLOG"/>
    <property type="match status" value="1"/>
</dbReference>
<sequence>MRIILFVFFVACLAQSSLSQNIIEDIFSKSLEVVSDKGRKELYKGQIIKKKRTGMGLLKMKDGALYIGDFSKGEMTGYGMLLVPEGNSVSNCDNCAVYVGNWQDGEKTGSGVCYAKNGDVLYSGKFKDDRPINAYGSTDDSPLRYFSLFENSDGNMFLGEVNDGNFNGFGVIVFNDGDLWFGNFRNGLKQGVGLYLMYDGEWETLNFKDDSYDVISSSANYRDVEHSRSLANKQSFGFIMDNFAAAATATAGAVNSARAIRQSDGNSSGLAASDNSGSSGNSKNGSKQGNKKASNCGSSWSIDSNTYSNYETQLIKMRTYPEKYDNYTADYASIQSKMRQIRTKWEVRGCSITKSQYE</sequence>
<reference evidence="4 7" key="2">
    <citation type="submission" date="2020-08" db="EMBL/GenBank/DDBJ databases">
        <title>Genome public.</title>
        <authorList>
            <person name="Liu C."/>
            <person name="Sun Q."/>
        </authorList>
    </citation>
    <scope>NUCLEOTIDE SEQUENCE [LARGE SCALE GENOMIC DNA]</scope>
    <source>
        <strain evidence="4 7">426_9</strain>
    </source>
</reference>
<dbReference type="Gene3D" id="2.20.110.10">
    <property type="entry name" value="Histone H3 K4-specific methyltransferase SET7/9 N-terminal domain"/>
    <property type="match status" value="2"/>
</dbReference>
<feature type="region of interest" description="Disordered" evidence="2">
    <location>
        <begin position="264"/>
        <end position="296"/>
    </location>
</feature>
<dbReference type="Proteomes" id="UP000629596">
    <property type="component" value="Unassembled WGS sequence"/>
</dbReference>
<evidence type="ECO:0000313" key="4">
    <source>
        <dbReference type="EMBL" id="MBC8601181.1"/>
    </source>
</evidence>